<name>A0A9W7F970_9STRA</name>
<dbReference type="SMART" id="SM00248">
    <property type="entry name" value="ANK"/>
    <property type="match status" value="12"/>
</dbReference>
<evidence type="ECO:0000256" key="3">
    <source>
        <dbReference type="PROSITE-ProRule" id="PRU00023"/>
    </source>
</evidence>
<comment type="caution">
    <text evidence="5">The sequence shown here is derived from an EMBL/GenBank/DDBJ whole genome shotgun (WGS) entry which is preliminary data.</text>
</comment>
<feature type="region of interest" description="Disordered" evidence="4">
    <location>
        <begin position="91"/>
        <end position="114"/>
    </location>
</feature>
<dbReference type="PANTHER" id="PTHR24123:SF85">
    <property type="entry name" value="ANKYRIN REPEAT DOMAIN-CONTAINING PROTEIN 55"/>
    <property type="match status" value="1"/>
</dbReference>
<reference evidence="6" key="1">
    <citation type="journal article" date="2023" name="Commun. Biol.">
        <title>Genome analysis of Parmales, the sister group of diatoms, reveals the evolutionary specialization of diatoms from phago-mixotrophs to photoautotrophs.</title>
        <authorList>
            <person name="Ban H."/>
            <person name="Sato S."/>
            <person name="Yoshikawa S."/>
            <person name="Yamada K."/>
            <person name="Nakamura Y."/>
            <person name="Ichinomiya M."/>
            <person name="Sato N."/>
            <person name="Blanc-Mathieu R."/>
            <person name="Endo H."/>
            <person name="Kuwata A."/>
            <person name="Ogata H."/>
        </authorList>
    </citation>
    <scope>NUCLEOTIDE SEQUENCE [LARGE SCALE GENOMIC DNA]</scope>
    <source>
        <strain evidence="6">NIES 3700</strain>
    </source>
</reference>
<keyword evidence="6" id="KW-1185">Reference proteome</keyword>
<feature type="repeat" description="ANK" evidence="3">
    <location>
        <begin position="942"/>
        <end position="974"/>
    </location>
</feature>
<dbReference type="EMBL" id="BRXW01000091">
    <property type="protein sequence ID" value="GMI05843.1"/>
    <property type="molecule type" value="Genomic_DNA"/>
</dbReference>
<evidence type="ECO:0000256" key="1">
    <source>
        <dbReference type="ARBA" id="ARBA00022737"/>
    </source>
</evidence>
<dbReference type="Proteomes" id="UP001165122">
    <property type="component" value="Unassembled WGS sequence"/>
</dbReference>
<dbReference type="Pfam" id="PF00023">
    <property type="entry name" value="Ank"/>
    <property type="match status" value="3"/>
</dbReference>
<dbReference type="Gene3D" id="1.25.40.20">
    <property type="entry name" value="Ankyrin repeat-containing domain"/>
    <property type="match status" value="6"/>
</dbReference>
<dbReference type="PROSITE" id="PS50297">
    <property type="entry name" value="ANK_REP_REGION"/>
    <property type="match status" value="3"/>
</dbReference>
<dbReference type="PRINTS" id="PR01415">
    <property type="entry name" value="ANKYRIN"/>
</dbReference>
<evidence type="ECO:0000313" key="6">
    <source>
        <dbReference type="Proteomes" id="UP001165122"/>
    </source>
</evidence>
<protein>
    <submittedName>
        <fullName evidence="5">Uncharacterized protein</fullName>
    </submittedName>
</protein>
<feature type="compositionally biased region" description="Low complexity" evidence="4">
    <location>
        <begin position="91"/>
        <end position="104"/>
    </location>
</feature>
<feature type="repeat" description="ANK" evidence="3">
    <location>
        <begin position="853"/>
        <end position="885"/>
    </location>
</feature>
<evidence type="ECO:0000256" key="4">
    <source>
        <dbReference type="SAM" id="MobiDB-lite"/>
    </source>
</evidence>
<dbReference type="InterPro" id="IPR051165">
    <property type="entry name" value="Multifunctional_ANK_Repeat"/>
</dbReference>
<evidence type="ECO:0000256" key="2">
    <source>
        <dbReference type="ARBA" id="ARBA00023043"/>
    </source>
</evidence>
<dbReference type="PROSITE" id="PS50088">
    <property type="entry name" value="ANK_REPEAT"/>
    <property type="match status" value="4"/>
</dbReference>
<evidence type="ECO:0000313" key="5">
    <source>
        <dbReference type="EMBL" id="GMI05843.1"/>
    </source>
</evidence>
<feature type="repeat" description="ANK" evidence="3">
    <location>
        <begin position="687"/>
        <end position="719"/>
    </location>
</feature>
<dbReference type="PANTHER" id="PTHR24123">
    <property type="entry name" value="ANKYRIN REPEAT-CONTAINING"/>
    <property type="match status" value="1"/>
</dbReference>
<dbReference type="SUPFAM" id="SSF48403">
    <property type="entry name" value="Ankyrin repeat"/>
    <property type="match status" value="3"/>
</dbReference>
<organism evidence="5 6">
    <name type="scientific">Triparma laevis f. longispina</name>
    <dbReference type="NCBI Taxonomy" id="1714387"/>
    <lineage>
        <taxon>Eukaryota</taxon>
        <taxon>Sar</taxon>
        <taxon>Stramenopiles</taxon>
        <taxon>Ochrophyta</taxon>
        <taxon>Bolidophyceae</taxon>
        <taxon>Parmales</taxon>
        <taxon>Triparmaceae</taxon>
        <taxon>Triparma</taxon>
    </lineage>
</organism>
<dbReference type="InterPro" id="IPR002110">
    <property type="entry name" value="Ankyrin_rpt"/>
</dbReference>
<proteinExistence type="predicted"/>
<gene>
    <name evidence="5" type="ORF">TrLO_g365</name>
</gene>
<keyword evidence="1" id="KW-0677">Repeat</keyword>
<sequence>MSLNHFTQTFSTNPLYSSIHTSTSKYLSRLLKTDLESKIITDEDESFTGFESEEDDPRYMIVNLCDWVCQEIRKIKGKEIEKIQKKLKRTSYTSKSPSRKTPSPEITETSDPTSPSLLYSDFLTPSTSSTLLPFPGNFSEQLWHYTNMHIMSKIWLSRLLCSHPDYPVDEESWGRKVDIMEKNSLCGEYSYVKLPKLVKVSWDVDFETLKISFQGSTNLDQLCVIESLINFLPLSSTPQHIKIIALEIIKRSTRFLNEFENVKDVCTDDLIGFLSTVIRRVNPEHLRSAGWAVGYYDVRGGSGEGMYATAVLSSAIEYLKTNTNKNPSENYYDTYLRSARMIKIGSYKESIKLLKPLPNVNLLSPHGRGGILLNAILTSRPEIVECVCTELNIFLDLRIEYYTGRGRTGLFYAVEKADYEVVSILLRFGADRDMVDNRGDTPLLVAERARLHSRVKCDKGIIVWDDIVDLLRTKISVVNLIEECRKGTAVIRHLIAQGVDVDEGDSGNETCPIIEASKYSRWEVLLLLEKANVDPNKCNTRKETALHHCKSLRIVLKLLEMGANRDSKDENEETPADWASKNGHHEIKAVIENNPDPTPSLCELAKSQNGSAILGLMLQGISSNIQEPLLGFTPLIAAVYNNDIPTATILLQLKEKKQDVLQGDVGEEMRKLVKGNVLADPNFKGRGGMTALHYAAQEGNAKMLALLLRSGGTRNLSDGKSRTPYIIAHSKEGDRYREIETLLSNDPVKVSICAASGRGRWEDVVSLLLQGVDVNSRHNVLGGGEEQDATWKEMTFWGYKKDLDSGDDNVGPSDAIRHELFSPLISACAYNRPRILLSLLKHPQIQTNLPNSKKQTPLMYAAAVGNLDLILPLLKAGADRTFKDVKNRDACNWAETKGHPFASTLISTDPHAISPVAAALTGNPDIMKALILQDVQMDTRVNGQTALIAASKLNHVAVISTILATNPNMEASDDNGESALTASSRLGHVQTVLTLLKSGASRAQQSIAAASKSGQILCGVIIANDPTTSFIHDACYHGKLLLVDALLAQDVDPNMLDSRMTKNASTPLIAACTGLSISCNKTGCKMIIRRLLNDQRTNVDLKNAKGCAALMVAASFDVEVVKLLVKNGADTSLKDCNGHNASWYSYNGVGNQAWGKDVGGGGAGQRIKYWAAI</sequence>
<dbReference type="InterPro" id="IPR036770">
    <property type="entry name" value="Ankyrin_rpt-contain_sf"/>
</dbReference>
<dbReference type="Pfam" id="PF12796">
    <property type="entry name" value="Ank_2"/>
    <property type="match status" value="2"/>
</dbReference>
<keyword evidence="2 3" id="KW-0040">ANK repeat</keyword>
<accession>A0A9W7F970</accession>
<feature type="repeat" description="ANK" evidence="3">
    <location>
        <begin position="405"/>
        <end position="437"/>
    </location>
</feature>
<dbReference type="AlphaFoldDB" id="A0A9W7F970"/>
<dbReference type="OrthoDB" id="300289at2759"/>